<dbReference type="Proteomes" id="UP000651977">
    <property type="component" value="Unassembled WGS sequence"/>
</dbReference>
<dbReference type="RefSeq" id="WP_055734455.1">
    <property type="nucleotide sequence ID" value="NZ_BMDY01000007.1"/>
</dbReference>
<dbReference type="Gene3D" id="1.10.10.60">
    <property type="entry name" value="Homeodomain-like"/>
    <property type="match status" value="1"/>
</dbReference>
<evidence type="ECO:0000256" key="1">
    <source>
        <dbReference type="ARBA" id="ARBA00023125"/>
    </source>
</evidence>
<comment type="caution">
    <text evidence="3">The sequence shown here is derived from an EMBL/GenBank/DDBJ whole genome shotgun (WGS) entry which is preliminary data.</text>
</comment>
<dbReference type="Pfam" id="PF12625">
    <property type="entry name" value="Arabinose_bd"/>
    <property type="match status" value="1"/>
</dbReference>
<keyword evidence="4" id="KW-1185">Reference proteome</keyword>
<dbReference type="InterPro" id="IPR032687">
    <property type="entry name" value="AraC-type_N"/>
</dbReference>
<dbReference type="PROSITE" id="PS01124">
    <property type="entry name" value="HTH_ARAC_FAMILY_2"/>
    <property type="match status" value="1"/>
</dbReference>
<dbReference type="PANTHER" id="PTHR47894">
    <property type="entry name" value="HTH-TYPE TRANSCRIPTIONAL REGULATOR GADX"/>
    <property type="match status" value="1"/>
</dbReference>
<feature type="domain" description="HTH araC/xylS-type" evidence="2">
    <location>
        <begin position="258"/>
        <end position="347"/>
    </location>
</feature>
<reference evidence="4" key="1">
    <citation type="journal article" date="2019" name="Int. J. Syst. Evol. Microbiol.">
        <title>The Global Catalogue of Microorganisms (GCM) 10K type strain sequencing project: providing services to taxonomists for standard genome sequencing and annotation.</title>
        <authorList>
            <consortium name="The Broad Institute Genomics Platform"/>
            <consortium name="The Broad Institute Genome Sequencing Center for Infectious Disease"/>
            <person name="Wu L."/>
            <person name="Ma J."/>
        </authorList>
    </citation>
    <scope>NUCLEOTIDE SEQUENCE [LARGE SCALE GENOMIC DNA]</scope>
    <source>
        <strain evidence="4">CGMCC 1.10131</strain>
    </source>
</reference>
<evidence type="ECO:0000313" key="3">
    <source>
        <dbReference type="EMBL" id="GGB02275.1"/>
    </source>
</evidence>
<keyword evidence="1" id="KW-0238">DNA-binding</keyword>
<dbReference type="InterPro" id="IPR018060">
    <property type="entry name" value="HTH_AraC"/>
</dbReference>
<name>A0ABQ1I204_9ALTE</name>
<accession>A0ABQ1I204</accession>
<evidence type="ECO:0000259" key="2">
    <source>
        <dbReference type="PROSITE" id="PS01124"/>
    </source>
</evidence>
<gene>
    <name evidence="3" type="ORF">GCM10007414_14460</name>
</gene>
<dbReference type="EMBL" id="BMDY01000007">
    <property type="protein sequence ID" value="GGB02275.1"/>
    <property type="molecule type" value="Genomic_DNA"/>
</dbReference>
<sequence length="347" mass="40107">MTRAQLSSGNAPLEWWERDQAYIPAQGHLALLLDLLADRGLNFNYALSRTRIFYEDVFSGEYQVSNRQLAQLCLNMSKLPGEQELSFLFGQRLLPGMFQDYSHLLSHAPNLASALGLLEDYACIYFPMLKLRIQRSAQRCQLLVEDPFGELAAPKSSSDKQKLNIWLIETLFSAVLSFCQWRAAKPLPWQVNLAFSAPPRPELYEVYLGRRLNFDCAYNSLSIDVAYLDTLWPEHSETRFRLALANLKPQQGKQGLLSLVRKLMRQALPQIPSLAELAEQLAMSPATLKRKLQQHHSCYRLLCDEVRQEQVFHLRDEYGYSDEQLAQQLNFFDVSNFRRALRRWSRS</sequence>
<dbReference type="PANTHER" id="PTHR47894:SF1">
    <property type="entry name" value="HTH-TYPE TRANSCRIPTIONAL REGULATOR VQSM"/>
    <property type="match status" value="1"/>
</dbReference>
<evidence type="ECO:0000313" key="4">
    <source>
        <dbReference type="Proteomes" id="UP000651977"/>
    </source>
</evidence>
<protein>
    <submittedName>
        <fullName evidence="3">AraC family transcriptional regulator</fullName>
    </submittedName>
</protein>
<proteinExistence type="predicted"/>
<organism evidence="3 4">
    <name type="scientific">Agarivorans gilvus</name>
    <dbReference type="NCBI Taxonomy" id="680279"/>
    <lineage>
        <taxon>Bacteria</taxon>
        <taxon>Pseudomonadati</taxon>
        <taxon>Pseudomonadota</taxon>
        <taxon>Gammaproteobacteria</taxon>
        <taxon>Alteromonadales</taxon>
        <taxon>Alteromonadaceae</taxon>
        <taxon>Agarivorans</taxon>
    </lineage>
</organism>